<accession>A0ABR4PZ99</accession>
<organism evidence="1 2">
    <name type="scientific">Taenia crassiceps</name>
    <dbReference type="NCBI Taxonomy" id="6207"/>
    <lineage>
        <taxon>Eukaryota</taxon>
        <taxon>Metazoa</taxon>
        <taxon>Spiralia</taxon>
        <taxon>Lophotrochozoa</taxon>
        <taxon>Platyhelminthes</taxon>
        <taxon>Cestoda</taxon>
        <taxon>Eucestoda</taxon>
        <taxon>Cyclophyllidea</taxon>
        <taxon>Taeniidae</taxon>
        <taxon>Taenia</taxon>
    </lineage>
</organism>
<comment type="caution">
    <text evidence="1">The sequence shown here is derived from an EMBL/GenBank/DDBJ whole genome shotgun (WGS) entry which is preliminary data.</text>
</comment>
<gene>
    <name evidence="1" type="ORF">TcWFU_006174</name>
</gene>
<name>A0ABR4PZ99_9CEST</name>
<protein>
    <submittedName>
        <fullName evidence="1">Uncharacterized protein</fullName>
    </submittedName>
</protein>
<dbReference type="EMBL" id="JAKROA010000028">
    <property type="protein sequence ID" value="KAL5102708.1"/>
    <property type="molecule type" value="Genomic_DNA"/>
</dbReference>
<evidence type="ECO:0000313" key="2">
    <source>
        <dbReference type="Proteomes" id="UP001651158"/>
    </source>
</evidence>
<dbReference type="Proteomes" id="UP001651158">
    <property type="component" value="Unassembled WGS sequence"/>
</dbReference>
<sequence length="66" mass="7237">MCVHDPEAEVCGAPQFGAYHQQYWLDGEKLIAVGVVVHSWAKLVHCIGTMRTDVTHSTSPQTLSIS</sequence>
<keyword evidence="2" id="KW-1185">Reference proteome</keyword>
<reference evidence="1 2" key="1">
    <citation type="journal article" date="2022" name="Front. Cell. Infect. Microbiol.">
        <title>The Genomes of Two Strains of Taenia crassiceps the Animal Model for the Study of Human Cysticercosis.</title>
        <authorList>
            <person name="Bobes R.J."/>
            <person name="Estrada K."/>
            <person name="Rios-Valencia D.G."/>
            <person name="Calderon-Gallegos A."/>
            <person name="de la Torre P."/>
            <person name="Carrero J.C."/>
            <person name="Sanchez-Flores A."/>
            <person name="Laclette J.P."/>
        </authorList>
    </citation>
    <scope>NUCLEOTIDE SEQUENCE [LARGE SCALE GENOMIC DNA]</scope>
    <source>
        <strain evidence="1">WFUcys</strain>
    </source>
</reference>
<proteinExistence type="predicted"/>
<evidence type="ECO:0000313" key="1">
    <source>
        <dbReference type="EMBL" id="KAL5102708.1"/>
    </source>
</evidence>